<dbReference type="EMBL" id="VNKQ01000003">
    <property type="protein sequence ID" value="KAG0652097.1"/>
    <property type="molecule type" value="Genomic_DNA"/>
</dbReference>
<accession>A0A9P6VQ20</accession>
<dbReference type="Proteomes" id="UP000785200">
    <property type="component" value="Unassembled WGS sequence"/>
</dbReference>
<name>A0A9P6VQ20_9HELO</name>
<dbReference type="AlphaFoldDB" id="A0A9P6VQ20"/>
<proteinExistence type="predicted"/>
<keyword evidence="3" id="KW-1185">Reference proteome</keyword>
<reference evidence="2" key="1">
    <citation type="submission" date="2019-07" db="EMBL/GenBank/DDBJ databases">
        <title>Hyphodiscus hymeniophilus genome sequencing and assembly.</title>
        <authorList>
            <person name="Kramer G."/>
            <person name="Nodwell J."/>
        </authorList>
    </citation>
    <scope>NUCLEOTIDE SEQUENCE</scope>
    <source>
        <strain evidence="2">ATCC 34498</strain>
    </source>
</reference>
<organism evidence="2 3">
    <name type="scientific">Hyphodiscus hymeniophilus</name>
    <dbReference type="NCBI Taxonomy" id="353542"/>
    <lineage>
        <taxon>Eukaryota</taxon>
        <taxon>Fungi</taxon>
        <taxon>Dikarya</taxon>
        <taxon>Ascomycota</taxon>
        <taxon>Pezizomycotina</taxon>
        <taxon>Leotiomycetes</taxon>
        <taxon>Helotiales</taxon>
        <taxon>Hyphodiscaceae</taxon>
        <taxon>Hyphodiscus</taxon>
    </lineage>
</organism>
<sequence>MRQSVPPPYVTVSPASMPPPYTPPQSMVYQPFFYPIQTPAAPTFQHLQPASTIPPQQASPQQAMTLFSSPIIPNNTILSIPSFVPNNAVRVFQTPPPFPPFFPGQVPSWVPRETRYELHRGVLTPVEHFAGPTTLHTGRGWNPIHGYDTGPLPPSTGGGIALANLARSLNHAADSSAGSGGGDARSQPAGVGTRESGMDGWVAVVTT</sequence>
<evidence type="ECO:0000313" key="2">
    <source>
        <dbReference type="EMBL" id="KAG0652097.1"/>
    </source>
</evidence>
<evidence type="ECO:0000256" key="1">
    <source>
        <dbReference type="SAM" id="MobiDB-lite"/>
    </source>
</evidence>
<feature type="region of interest" description="Disordered" evidence="1">
    <location>
        <begin position="172"/>
        <end position="207"/>
    </location>
</feature>
<evidence type="ECO:0000313" key="3">
    <source>
        <dbReference type="Proteomes" id="UP000785200"/>
    </source>
</evidence>
<gene>
    <name evidence="2" type="ORF">D0Z07_1466</name>
</gene>
<comment type="caution">
    <text evidence="2">The sequence shown here is derived from an EMBL/GenBank/DDBJ whole genome shotgun (WGS) entry which is preliminary data.</text>
</comment>
<protein>
    <submittedName>
        <fullName evidence="2">Uncharacterized protein</fullName>
    </submittedName>
</protein>